<comment type="caution">
    <text evidence="2">The sequence shown here is derived from an EMBL/GenBank/DDBJ whole genome shotgun (WGS) entry which is preliminary data.</text>
</comment>
<accession>A0A955HYP6</accession>
<evidence type="ECO:0000256" key="1">
    <source>
        <dbReference type="SAM" id="Phobius"/>
    </source>
</evidence>
<feature type="transmembrane region" description="Helical" evidence="1">
    <location>
        <begin position="12"/>
        <end position="34"/>
    </location>
</feature>
<evidence type="ECO:0000313" key="3">
    <source>
        <dbReference type="Proteomes" id="UP000748332"/>
    </source>
</evidence>
<name>A0A955HYP6_9BACT</name>
<organism evidence="2 3">
    <name type="scientific">Candidatus Dojkabacteria bacterium</name>
    <dbReference type="NCBI Taxonomy" id="2099670"/>
    <lineage>
        <taxon>Bacteria</taxon>
        <taxon>Candidatus Dojkabacteria</taxon>
    </lineage>
</organism>
<feature type="transmembrane region" description="Helical" evidence="1">
    <location>
        <begin position="61"/>
        <end position="84"/>
    </location>
</feature>
<keyword evidence="1" id="KW-0472">Membrane</keyword>
<protein>
    <submittedName>
        <fullName evidence="2">Uncharacterized protein</fullName>
    </submittedName>
</protein>
<feature type="transmembrane region" description="Helical" evidence="1">
    <location>
        <begin position="121"/>
        <end position="140"/>
    </location>
</feature>
<reference evidence="2" key="2">
    <citation type="journal article" date="2021" name="Microbiome">
        <title>Successional dynamics and alternative stable states in a saline activated sludge microbial community over 9 years.</title>
        <authorList>
            <person name="Wang Y."/>
            <person name="Ye J."/>
            <person name="Ju F."/>
            <person name="Liu L."/>
            <person name="Boyd J.A."/>
            <person name="Deng Y."/>
            <person name="Parks D.H."/>
            <person name="Jiang X."/>
            <person name="Yin X."/>
            <person name="Woodcroft B.J."/>
            <person name="Tyson G.W."/>
            <person name="Hugenholtz P."/>
            <person name="Polz M.F."/>
            <person name="Zhang T."/>
        </authorList>
    </citation>
    <scope>NUCLEOTIDE SEQUENCE</scope>
    <source>
        <strain evidence="2">HKST-UBA16</strain>
    </source>
</reference>
<dbReference type="Proteomes" id="UP000748332">
    <property type="component" value="Unassembled WGS sequence"/>
</dbReference>
<dbReference type="EMBL" id="JAGQLM010000066">
    <property type="protein sequence ID" value="MCA9375024.1"/>
    <property type="molecule type" value="Genomic_DNA"/>
</dbReference>
<keyword evidence="1" id="KW-0812">Transmembrane</keyword>
<sequence>MSKLLRKLLKYSFLPAATMVAAKSLGIYLSAWYLGASIFTETSATGIFTVTFYTENAHNQFLINSISDGVLLGTMVAINLYILVKYNLYRHSKGDPRTIVKLTKFNLLRWVTDKETVFPKVFTWNVFLFSTCAVVVAKTVQQLSPTWLGVSAFIISIIFMWSLVRTFELETARIYPKDDNNYL</sequence>
<dbReference type="AlphaFoldDB" id="A0A955HYP6"/>
<evidence type="ECO:0000313" key="2">
    <source>
        <dbReference type="EMBL" id="MCA9375024.1"/>
    </source>
</evidence>
<keyword evidence="1" id="KW-1133">Transmembrane helix</keyword>
<reference evidence="2" key="1">
    <citation type="submission" date="2020-04" db="EMBL/GenBank/DDBJ databases">
        <authorList>
            <person name="Zhang T."/>
        </authorList>
    </citation>
    <scope>NUCLEOTIDE SEQUENCE</scope>
    <source>
        <strain evidence="2">HKST-UBA16</strain>
    </source>
</reference>
<proteinExistence type="predicted"/>
<gene>
    <name evidence="2" type="ORF">KC622_01695</name>
</gene>
<feature type="transmembrane region" description="Helical" evidence="1">
    <location>
        <begin position="146"/>
        <end position="164"/>
    </location>
</feature>